<dbReference type="EMBL" id="CAJVPM010005606">
    <property type="protein sequence ID" value="CAG8525979.1"/>
    <property type="molecule type" value="Genomic_DNA"/>
</dbReference>
<dbReference type="Proteomes" id="UP000789860">
    <property type="component" value="Unassembled WGS sequence"/>
</dbReference>
<sequence>IPNLHYEELFDDDSEDSDSDNSESLIYNHQILAATNLNEDSSYNYQIIKTI</sequence>
<name>A0ACA9LFB4_9GLOM</name>
<comment type="caution">
    <text evidence="1">The sequence shown here is derived from an EMBL/GenBank/DDBJ whole genome shotgun (WGS) entry which is preliminary data.</text>
</comment>
<gene>
    <name evidence="1" type="ORF">SCALOS_LOCUS4259</name>
</gene>
<reference evidence="1" key="1">
    <citation type="submission" date="2021-06" db="EMBL/GenBank/DDBJ databases">
        <authorList>
            <person name="Kallberg Y."/>
            <person name="Tangrot J."/>
            <person name="Rosling A."/>
        </authorList>
    </citation>
    <scope>NUCLEOTIDE SEQUENCE</scope>
    <source>
        <strain evidence="1">AU212A</strain>
    </source>
</reference>
<keyword evidence="2" id="KW-1185">Reference proteome</keyword>
<evidence type="ECO:0000313" key="2">
    <source>
        <dbReference type="Proteomes" id="UP000789860"/>
    </source>
</evidence>
<evidence type="ECO:0000313" key="1">
    <source>
        <dbReference type="EMBL" id="CAG8525979.1"/>
    </source>
</evidence>
<protein>
    <submittedName>
        <fullName evidence="1">9793_t:CDS:1</fullName>
    </submittedName>
</protein>
<feature type="non-terminal residue" evidence="1">
    <location>
        <position position="1"/>
    </location>
</feature>
<organism evidence="1 2">
    <name type="scientific">Scutellospora calospora</name>
    <dbReference type="NCBI Taxonomy" id="85575"/>
    <lineage>
        <taxon>Eukaryota</taxon>
        <taxon>Fungi</taxon>
        <taxon>Fungi incertae sedis</taxon>
        <taxon>Mucoromycota</taxon>
        <taxon>Glomeromycotina</taxon>
        <taxon>Glomeromycetes</taxon>
        <taxon>Diversisporales</taxon>
        <taxon>Gigasporaceae</taxon>
        <taxon>Scutellospora</taxon>
    </lineage>
</organism>
<proteinExistence type="predicted"/>
<accession>A0ACA9LFB4</accession>